<dbReference type="Proteomes" id="UP000619265">
    <property type="component" value="Unassembled WGS sequence"/>
</dbReference>
<dbReference type="InterPro" id="IPR002347">
    <property type="entry name" value="SDR_fam"/>
</dbReference>
<evidence type="ECO:0008006" key="7">
    <source>
        <dbReference type="Google" id="ProtNLM"/>
    </source>
</evidence>
<comment type="caution">
    <text evidence="5">The sequence shown here is derived from an EMBL/GenBank/DDBJ whole genome shotgun (WGS) entry which is preliminary data.</text>
</comment>
<gene>
    <name evidence="5" type="ORF">F2P56_026659</name>
</gene>
<name>A0A833T2I4_JUGRE</name>
<dbReference type="Pfam" id="PF00106">
    <property type="entry name" value="adh_short"/>
    <property type="match status" value="1"/>
</dbReference>
<evidence type="ECO:0000256" key="2">
    <source>
        <dbReference type="ARBA" id="ARBA00022857"/>
    </source>
</evidence>
<reference evidence="5" key="2">
    <citation type="submission" date="2020-03" db="EMBL/GenBank/DDBJ databases">
        <title>Walnut 2.0.</title>
        <authorList>
            <person name="Marrano A."/>
            <person name="Britton M."/>
            <person name="Zimin A.V."/>
            <person name="Zaini P.A."/>
            <person name="Workman R."/>
            <person name="Puiu D."/>
            <person name="Bianco L."/>
            <person name="Allen B.J."/>
            <person name="Troggio M."/>
            <person name="Leslie C.A."/>
            <person name="Timp W."/>
            <person name="Dendekar A."/>
            <person name="Salzberg S.L."/>
            <person name="Neale D.B."/>
        </authorList>
    </citation>
    <scope>NUCLEOTIDE SEQUENCE</scope>
    <source>
        <tissue evidence="5">Leaves</tissue>
    </source>
</reference>
<dbReference type="Gene3D" id="3.40.50.720">
    <property type="entry name" value="NAD(P)-binding Rossmann-like Domain"/>
    <property type="match status" value="1"/>
</dbReference>
<dbReference type="Gramene" id="Jr12_03410_p1">
    <property type="protein sequence ID" value="cds.Jr12_03410_p1"/>
    <property type="gene ID" value="Jr12_03410"/>
</dbReference>
<evidence type="ECO:0000256" key="1">
    <source>
        <dbReference type="ARBA" id="ARBA00006484"/>
    </source>
</evidence>
<keyword evidence="2" id="KW-0521">NADP</keyword>
<evidence type="ECO:0000256" key="4">
    <source>
        <dbReference type="SAM" id="Phobius"/>
    </source>
</evidence>
<keyword evidence="4" id="KW-0812">Transmembrane</keyword>
<proteinExistence type="inferred from homology"/>
<dbReference type="AlphaFoldDB" id="A0A833T2I4"/>
<keyword evidence="4" id="KW-1133">Transmembrane helix</keyword>
<dbReference type="PANTHER" id="PTHR43490:SF98">
    <property type="entry name" value="OS02G0640600 PROTEIN"/>
    <property type="match status" value="1"/>
</dbReference>
<sequence>MTEPTPLRYAVVTGGNKGIGLGICRELASKGVMVVLTARDEKKGLEAVEQLIKESASLSGHLVFHQLDVVDPLSVTSLADFIQTKFGKLDILVRFLTHTCKNAIFLVSGCLTFLFVFFPFQVLKF</sequence>
<feature type="transmembrane region" description="Helical" evidence="4">
    <location>
        <begin position="103"/>
        <end position="123"/>
    </location>
</feature>
<dbReference type="PANTHER" id="PTHR43490">
    <property type="entry name" value="(+)-NEOMENTHOL DEHYDROGENASE"/>
    <property type="match status" value="1"/>
</dbReference>
<evidence type="ECO:0000256" key="3">
    <source>
        <dbReference type="ARBA" id="ARBA00023002"/>
    </source>
</evidence>
<dbReference type="EMBL" id="LIHL02000012">
    <property type="protein sequence ID" value="KAF5451561.1"/>
    <property type="molecule type" value="Genomic_DNA"/>
</dbReference>
<protein>
    <recommendedName>
        <fullName evidence="7">(+)-neomenthol dehydrogenase-like</fullName>
    </recommendedName>
</protein>
<comment type="similarity">
    <text evidence="1">Belongs to the short-chain dehydrogenases/reductases (SDR) family.</text>
</comment>
<dbReference type="InterPro" id="IPR036291">
    <property type="entry name" value="NAD(P)-bd_dom_sf"/>
</dbReference>
<reference evidence="5" key="1">
    <citation type="submission" date="2015-10" db="EMBL/GenBank/DDBJ databases">
        <authorList>
            <person name="Martinez-Garcia P.J."/>
            <person name="Crepeau M.W."/>
            <person name="Puiu D."/>
            <person name="Gonzalez-Ibeas D."/>
            <person name="Whalen J."/>
            <person name="Stevens K."/>
            <person name="Paul R."/>
            <person name="Butterfield T."/>
            <person name="Britton M."/>
            <person name="Reagan R."/>
            <person name="Chakraborty S."/>
            <person name="Walawage S.L."/>
            <person name="Vasquez-Gross H.A."/>
            <person name="Cardeno C."/>
            <person name="Famula R."/>
            <person name="Pratt K."/>
            <person name="Kuruganti S."/>
            <person name="Aradhya M.K."/>
            <person name="Leslie C.A."/>
            <person name="Dandekar A.M."/>
            <person name="Salzberg S.L."/>
            <person name="Wegrzyn J.L."/>
            <person name="Langley C.H."/>
            <person name="Neale D.B."/>
        </authorList>
    </citation>
    <scope>NUCLEOTIDE SEQUENCE</scope>
    <source>
        <tissue evidence="5">Leaves</tissue>
    </source>
</reference>
<organism evidence="5 6">
    <name type="scientific">Juglans regia</name>
    <name type="common">English walnut</name>
    <dbReference type="NCBI Taxonomy" id="51240"/>
    <lineage>
        <taxon>Eukaryota</taxon>
        <taxon>Viridiplantae</taxon>
        <taxon>Streptophyta</taxon>
        <taxon>Embryophyta</taxon>
        <taxon>Tracheophyta</taxon>
        <taxon>Spermatophyta</taxon>
        <taxon>Magnoliopsida</taxon>
        <taxon>eudicotyledons</taxon>
        <taxon>Gunneridae</taxon>
        <taxon>Pentapetalae</taxon>
        <taxon>rosids</taxon>
        <taxon>fabids</taxon>
        <taxon>Fagales</taxon>
        <taxon>Juglandaceae</taxon>
        <taxon>Juglans</taxon>
    </lineage>
</organism>
<evidence type="ECO:0000313" key="5">
    <source>
        <dbReference type="EMBL" id="KAF5451561.1"/>
    </source>
</evidence>
<dbReference type="GO" id="GO:0016491">
    <property type="term" value="F:oxidoreductase activity"/>
    <property type="evidence" value="ECO:0007669"/>
    <property type="project" value="UniProtKB-KW"/>
</dbReference>
<keyword evidence="4" id="KW-0472">Membrane</keyword>
<keyword evidence="3" id="KW-0560">Oxidoreductase</keyword>
<evidence type="ECO:0000313" key="6">
    <source>
        <dbReference type="Proteomes" id="UP000619265"/>
    </source>
</evidence>
<accession>A0A833T2I4</accession>
<dbReference type="SUPFAM" id="SSF51735">
    <property type="entry name" value="NAD(P)-binding Rossmann-fold domains"/>
    <property type="match status" value="1"/>
</dbReference>